<dbReference type="PANTHER" id="PTHR32308:SF0">
    <property type="entry name" value="HPCH_HPAI ALDOLASE_CITRATE LYASE DOMAIN-CONTAINING PROTEIN"/>
    <property type="match status" value="1"/>
</dbReference>
<evidence type="ECO:0000259" key="6">
    <source>
        <dbReference type="Pfam" id="PF03328"/>
    </source>
</evidence>
<dbReference type="GO" id="GO:0006107">
    <property type="term" value="P:oxaloacetate metabolic process"/>
    <property type="evidence" value="ECO:0007669"/>
    <property type="project" value="TreeGrafter"/>
</dbReference>
<keyword evidence="7" id="KW-0456">Lyase</keyword>
<dbReference type="OrthoDB" id="1773at2759"/>
<dbReference type="RefSeq" id="XP_014169007.1">
    <property type="nucleotide sequence ID" value="XM_014313532.1"/>
</dbReference>
<evidence type="ECO:0000256" key="4">
    <source>
        <dbReference type="PIRSR" id="PIRSR015582-1"/>
    </source>
</evidence>
<evidence type="ECO:0000256" key="5">
    <source>
        <dbReference type="PIRSR" id="PIRSR015582-2"/>
    </source>
</evidence>
<dbReference type="EMBL" id="GL629990">
    <property type="protein sequence ID" value="EFW99524.1"/>
    <property type="molecule type" value="Genomic_DNA"/>
</dbReference>
<gene>
    <name evidence="7" type="ORF">CMQ_7892</name>
</gene>
<reference evidence="7 8" key="1">
    <citation type="journal article" date="2011" name="Proc. Natl. Acad. Sci. U.S.A.">
        <title>Genome and transcriptome analyses of the mountain pine beetle-fungal symbiont Grosmannia clavigera, a lodgepole pine pathogen.</title>
        <authorList>
            <person name="DiGuistini S."/>
            <person name="Wang Y."/>
            <person name="Liao N.Y."/>
            <person name="Taylor G."/>
            <person name="Tanguay P."/>
            <person name="Feau N."/>
            <person name="Henrissat B."/>
            <person name="Chan S.K."/>
            <person name="Hesse-Orce U."/>
            <person name="Alamouti S.M."/>
            <person name="Tsui C.K.M."/>
            <person name="Docking R.T."/>
            <person name="Levasseur A."/>
            <person name="Haridas S."/>
            <person name="Robertson G."/>
            <person name="Birol I."/>
            <person name="Holt R.A."/>
            <person name="Marra M.A."/>
            <person name="Hamelin R.C."/>
            <person name="Hirst M."/>
            <person name="Jones S.J.M."/>
            <person name="Bohlmann J."/>
            <person name="Breuil C."/>
        </authorList>
    </citation>
    <scope>NUCLEOTIDE SEQUENCE [LARGE SCALE GENOMIC DNA]</scope>
    <source>
        <strain evidence="8">kw1407 / UAMH 11150</strain>
    </source>
</reference>
<organism evidence="8">
    <name type="scientific">Grosmannia clavigera (strain kw1407 / UAMH 11150)</name>
    <name type="common">Blue stain fungus</name>
    <name type="synonym">Graphiocladiella clavigera</name>
    <dbReference type="NCBI Taxonomy" id="655863"/>
    <lineage>
        <taxon>Eukaryota</taxon>
        <taxon>Fungi</taxon>
        <taxon>Dikarya</taxon>
        <taxon>Ascomycota</taxon>
        <taxon>Pezizomycotina</taxon>
        <taxon>Sordariomycetes</taxon>
        <taxon>Sordariomycetidae</taxon>
        <taxon>Ophiostomatales</taxon>
        <taxon>Ophiostomataceae</taxon>
        <taxon>Leptographium</taxon>
    </lineage>
</organism>
<dbReference type="InterPro" id="IPR040442">
    <property type="entry name" value="Pyrv_kinase-like_dom_sf"/>
</dbReference>
<protein>
    <submittedName>
        <fullName evidence="7">Carbon-carbon lyase</fullName>
    </submittedName>
</protein>
<comment type="cofactor">
    <cofactor evidence="1">
        <name>Mg(2+)</name>
        <dbReference type="ChEBI" id="CHEBI:18420"/>
    </cofactor>
</comment>
<keyword evidence="8" id="KW-1185">Reference proteome</keyword>
<keyword evidence="2 5" id="KW-0479">Metal-binding</keyword>
<dbReference type="PIRSF" id="PIRSF015582">
    <property type="entry name" value="Cit_lyase_B"/>
    <property type="match status" value="1"/>
</dbReference>
<dbReference type="GeneID" id="25981486"/>
<feature type="binding site" evidence="4">
    <location>
        <position position="137"/>
    </location>
    <ligand>
        <name>substrate</name>
    </ligand>
</feature>
<accession>F0XSD2</accession>
<keyword evidence="3 5" id="KW-0460">Magnesium</keyword>
<proteinExistence type="predicted"/>
<dbReference type="STRING" id="655863.F0XSD2"/>
<dbReference type="eggNOG" id="ENOG502QQPK">
    <property type="taxonomic scope" value="Eukaryota"/>
</dbReference>
<dbReference type="InParanoid" id="F0XSD2"/>
<dbReference type="InterPro" id="IPR015813">
    <property type="entry name" value="Pyrv/PenolPyrv_kinase-like_dom"/>
</dbReference>
<evidence type="ECO:0000256" key="1">
    <source>
        <dbReference type="ARBA" id="ARBA00001946"/>
    </source>
</evidence>
<feature type="binding site" evidence="5">
    <location>
        <position position="176"/>
    </location>
    <ligand>
        <name>Mg(2+)</name>
        <dbReference type="ChEBI" id="CHEBI:18420"/>
    </ligand>
</feature>
<evidence type="ECO:0000313" key="7">
    <source>
        <dbReference type="EMBL" id="EFW99524.1"/>
    </source>
</evidence>
<evidence type="ECO:0000313" key="8">
    <source>
        <dbReference type="Proteomes" id="UP000007796"/>
    </source>
</evidence>
<dbReference type="SUPFAM" id="SSF51621">
    <property type="entry name" value="Phosphoenolpyruvate/pyruvate domain"/>
    <property type="match status" value="1"/>
</dbReference>
<feature type="binding site" evidence="5">
    <location>
        <position position="137"/>
    </location>
    <ligand>
        <name>Mg(2+)</name>
        <dbReference type="ChEBI" id="CHEBI:18420"/>
    </ligand>
</feature>
<dbReference type="Pfam" id="PF03328">
    <property type="entry name" value="HpcH_HpaI"/>
    <property type="match status" value="1"/>
</dbReference>
<evidence type="ECO:0000256" key="2">
    <source>
        <dbReference type="ARBA" id="ARBA00022723"/>
    </source>
</evidence>
<dbReference type="Gene3D" id="3.20.20.60">
    <property type="entry name" value="Phosphoenolpyruvate-binding domains"/>
    <property type="match status" value="1"/>
</dbReference>
<sequence length="346" mass="36203">MLAKSLTLSSDNITYDLEDAVTESAKPAARTALRAHLESLVPTSSSSGSTASRNTGHHSGEIAVRINAVSSRHALADLTELGPLALAAVDAIVVPKVDSAADLTFVSDVVRHILGTRASDRDLSSPLPLPKLIALIESARAVMDLHAICSAGRSVFSSTLSPVHAQLDGLIFAAEDFALDLSISRTPSLTEFQYARSAVVTAARAFRLTSALDLVCTAFRGDRGMATLADECRNGRGMGFTGKQCIHPSQVAVIQQVFGRGAGANGIDNGVDESDADRRELAWAVRVLVAAGRAAAAGRGAFVLDGAMIDAPVVGKAQQLVSLAERAGSADYLATLHEQYCDQEPE</sequence>
<dbReference type="GO" id="GO:0016829">
    <property type="term" value="F:lyase activity"/>
    <property type="evidence" value="ECO:0007669"/>
    <property type="project" value="UniProtKB-KW"/>
</dbReference>
<dbReference type="PANTHER" id="PTHR32308">
    <property type="entry name" value="LYASE BETA SUBUNIT, PUTATIVE (AFU_ORTHOLOGUE AFUA_4G13030)-RELATED"/>
    <property type="match status" value="1"/>
</dbReference>
<dbReference type="GO" id="GO:0000287">
    <property type="term" value="F:magnesium ion binding"/>
    <property type="evidence" value="ECO:0007669"/>
    <property type="project" value="TreeGrafter"/>
</dbReference>
<dbReference type="HOGENOM" id="CLU_044864_1_1_1"/>
<feature type="binding site" evidence="4">
    <location>
        <position position="65"/>
    </location>
    <ligand>
        <name>substrate</name>
    </ligand>
</feature>
<dbReference type="InterPro" id="IPR005000">
    <property type="entry name" value="Aldolase/citrate-lyase_domain"/>
</dbReference>
<dbReference type="InterPro" id="IPR011206">
    <property type="entry name" value="Citrate_lyase_beta/mcl1/mcl2"/>
</dbReference>
<dbReference type="AlphaFoldDB" id="F0XSD2"/>
<name>F0XSD2_GROCL</name>
<dbReference type="Proteomes" id="UP000007796">
    <property type="component" value="Unassembled WGS sequence"/>
</dbReference>
<evidence type="ECO:0000256" key="3">
    <source>
        <dbReference type="ARBA" id="ARBA00022842"/>
    </source>
</evidence>
<feature type="domain" description="HpcH/HpaI aldolase/citrate lyase" evidence="6">
    <location>
        <begin position="1"/>
        <end position="248"/>
    </location>
</feature>